<evidence type="ECO:0000259" key="4">
    <source>
        <dbReference type="SMART" id="SM00382"/>
    </source>
</evidence>
<gene>
    <name evidence="6" type="ORF">BROSI_A2813</name>
</gene>
<dbReference type="InterPro" id="IPR004487">
    <property type="entry name" value="Clp_protease_ATP-bd_su_ClpX"/>
</dbReference>
<protein>
    <submittedName>
        <fullName evidence="6">ATP-dependent Clp protease ATP-binding subunit</fullName>
    </submittedName>
</protein>
<feature type="domain" description="AAA+ ATPase" evidence="4">
    <location>
        <begin position="65"/>
        <end position="222"/>
    </location>
</feature>
<evidence type="ECO:0000313" key="7">
    <source>
        <dbReference type="Proteomes" id="UP000032309"/>
    </source>
</evidence>
<keyword evidence="2 6" id="KW-0067">ATP-binding</keyword>
<dbReference type="Proteomes" id="UP000032309">
    <property type="component" value="Unassembled WGS sequence"/>
</dbReference>
<dbReference type="Gene3D" id="3.40.50.300">
    <property type="entry name" value="P-loop containing nucleotide triphosphate hydrolases"/>
    <property type="match status" value="1"/>
</dbReference>
<dbReference type="InterPro" id="IPR019489">
    <property type="entry name" value="Clp_ATPase_C"/>
</dbReference>
<evidence type="ECO:0000256" key="2">
    <source>
        <dbReference type="ARBA" id="ARBA00022840"/>
    </source>
</evidence>
<dbReference type="Pfam" id="PF07724">
    <property type="entry name" value="AAA_2"/>
    <property type="match status" value="1"/>
</dbReference>
<organism evidence="6 7">
    <name type="scientific">Candidatus Brocadia sinica JPN1</name>
    <dbReference type="NCBI Taxonomy" id="1197129"/>
    <lineage>
        <taxon>Bacteria</taxon>
        <taxon>Pseudomonadati</taxon>
        <taxon>Planctomycetota</taxon>
        <taxon>Candidatus Brocadiia</taxon>
        <taxon>Candidatus Brocadiales</taxon>
        <taxon>Candidatus Brocadiaceae</taxon>
        <taxon>Candidatus Brocadia</taxon>
    </lineage>
</organism>
<reference evidence="7" key="1">
    <citation type="journal article" date="2015" name="Genome Announc.">
        <title>Draft Genome Sequence of an Anaerobic Ammonium-Oxidizing Bacterium, "Candidatus Brocadia sinica".</title>
        <authorList>
            <person name="Oshiki M."/>
            <person name="Shinyako-Hata K."/>
            <person name="Satoh H."/>
            <person name="Okabe S."/>
        </authorList>
    </citation>
    <scope>NUCLEOTIDE SEQUENCE [LARGE SCALE GENOMIC DNA]</scope>
    <source>
        <strain evidence="7">JPN1</strain>
    </source>
</reference>
<keyword evidence="7" id="KW-1185">Reference proteome</keyword>
<dbReference type="PANTHER" id="PTHR48102:SF7">
    <property type="entry name" value="ATP-DEPENDENT CLP PROTEASE ATP-BINDING SUBUNIT CLPX-LIKE, MITOCHONDRIAL"/>
    <property type="match status" value="1"/>
</dbReference>
<evidence type="ECO:0000256" key="3">
    <source>
        <dbReference type="ARBA" id="ARBA00023186"/>
    </source>
</evidence>
<accession>A0ABQ0JZT4</accession>
<evidence type="ECO:0000313" key="6">
    <source>
        <dbReference type="EMBL" id="GAN34277.1"/>
    </source>
</evidence>
<dbReference type="PANTHER" id="PTHR48102">
    <property type="entry name" value="ATP-DEPENDENT CLP PROTEASE ATP-BINDING SUBUNIT CLPX-LIKE, MITOCHONDRIAL-RELATED"/>
    <property type="match status" value="1"/>
</dbReference>
<dbReference type="Pfam" id="PF10431">
    <property type="entry name" value="ClpB_D2-small"/>
    <property type="match status" value="1"/>
</dbReference>
<dbReference type="NCBIfam" id="TIGR00382">
    <property type="entry name" value="clpX"/>
    <property type="match status" value="1"/>
</dbReference>
<dbReference type="GO" id="GO:0008233">
    <property type="term" value="F:peptidase activity"/>
    <property type="evidence" value="ECO:0007669"/>
    <property type="project" value="UniProtKB-KW"/>
</dbReference>
<feature type="domain" description="Clp ATPase C-terminal" evidence="5">
    <location>
        <begin position="269"/>
        <end position="361"/>
    </location>
</feature>
<name>A0ABQ0JZT4_9BACT</name>
<dbReference type="CDD" id="cd19497">
    <property type="entry name" value="RecA-like_ClpX"/>
    <property type="match status" value="1"/>
</dbReference>
<dbReference type="InterPro" id="IPR027417">
    <property type="entry name" value="P-loop_NTPase"/>
</dbReference>
<sequence>MLLKKDQKHVQAKPMGKIPTPAQIKGQLDEYIIGQEKAKKTLAVAVYNHYKRLITRSSTDGVEIEKSNILLIGPTGSGKTLLARTLARILDVPFTIADATTLTEAGYVGEDVENVLLGLLRNADFNLQKAQQGIIYIDEIDKIARKNPNPSITRDVSGEGVQQALLKMLEGTISNIPPQGGRKHPEQQYIQMDTKDILFICGGTFTGIEEIIRRRIGKTNIGFDTQKENKPDESFGEILNKIEVEDIIDFGMIVEFVGRLPILAPLMPLTQEDLIKVMTEPKNALVKQYQKFFEMEETGLEFSPDALVAISKKAFERKTGARALRSIFETFMLDAMYHLPSNKGDATFLVTPAVVSGEMPLLAQKYRKTA</sequence>
<evidence type="ECO:0000256" key="1">
    <source>
        <dbReference type="ARBA" id="ARBA00022741"/>
    </source>
</evidence>
<dbReference type="SMART" id="SM01086">
    <property type="entry name" value="ClpB_D2-small"/>
    <property type="match status" value="1"/>
</dbReference>
<dbReference type="InterPro" id="IPR003593">
    <property type="entry name" value="AAA+_ATPase"/>
</dbReference>
<keyword evidence="6" id="KW-0378">Hydrolase</keyword>
<dbReference type="Gene3D" id="1.10.8.60">
    <property type="match status" value="1"/>
</dbReference>
<dbReference type="GO" id="GO:0006508">
    <property type="term" value="P:proteolysis"/>
    <property type="evidence" value="ECO:0007669"/>
    <property type="project" value="UniProtKB-KW"/>
</dbReference>
<dbReference type="SUPFAM" id="SSF52540">
    <property type="entry name" value="P-loop containing nucleoside triphosphate hydrolases"/>
    <property type="match status" value="1"/>
</dbReference>
<dbReference type="NCBIfam" id="NF003745">
    <property type="entry name" value="PRK05342.1"/>
    <property type="match status" value="1"/>
</dbReference>
<keyword evidence="3" id="KW-0143">Chaperone</keyword>
<proteinExistence type="predicted"/>
<dbReference type="InterPro" id="IPR003959">
    <property type="entry name" value="ATPase_AAA_core"/>
</dbReference>
<keyword evidence="6" id="KW-0645">Protease</keyword>
<dbReference type="SMART" id="SM00382">
    <property type="entry name" value="AAA"/>
    <property type="match status" value="1"/>
</dbReference>
<dbReference type="EMBL" id="BAFN01000001">
    <property type="protein sequence ID" value="GAN34277.1"/>
    <property type="molecule type" value="Genomic_DNA"/>
</dbReference>
<comment type="caution">
    <text evidence="6">The sequence shown here is derived from an EMBL/GenBank/DDBJ whole genome shotgun (WGS) entry which is preliminary data.</text>
</comment>
<dbReference type="GO" id="GO:0005524">
    <property type="term" value="F:ATP binding"/>
    <property type="evidence" value="ECO:0007669"/>
    <property type="project" value="UniProtKB-KW"/>
</dbReference>
<keyword evidence="1" id="KW-0547">Nucleotide-binding</keyword>
<dbReference type="InterPro" id="IPR050052">
    <property type="entry name" value="ATP-dep_Clp_protease_ClpX"/>
</dbReference>
<evidence type="ECO:0000259" key="5">
    <source>
        <dbReference type="SMART" id="SM01086"/>
    </source>
</evidence>